<evidence type="ECO:0000256" key="2">
    <source>
        <dbReference type="SAM" id="SignalP"/>
    </source>
</evidence>
<keyword evidence="5" id="KW-1185">Reference proteome</keyword>
<proteinExistence type="predicted"/>
<dbReference type="InterPro" id="IPR037448">
    <property type="entry name" value="Zig-8"/>
</dbReference>
<dbReference type="Pfam" id="PF13927">
    <property type="entry name" value="Ig_3"/>
    <property type="match status" value="1"/>
</dbReference>
<dbReference type="SMART" id="SM00409">
    <property type="entry name" value="IG"/>
    <property type="match status" value="2"/>
</dbReference>
<dbReference type="GO" id="GO:0032589">
    <property type="term" value="C:neuron projection membrane"/>
    <property type="evidence" value="ECO:0007669"/>
    <property type="project" value="TreeGrafter"/>
</dbReference>
<dbReference type="AlphaFoldDB" id="A0A6A4WWW9"/>
<accession>A0A6A4WWW9</accession>
<organism evidence="4 5">
    <name type="scientific">Amphibalanus amphitrite</name>
    <name type="common">Striped barnacle</name>
    <name type="synonym">Balanus amphitrite</name>
    <dbReference type="NCBI Taxonomy" id="1232801"/>
    <lineage>
        <taxon>Eukaryota</taxon>
        <taxon>Metazoa</taxon>
        <taxon>Ecdysozoa</taxon>
        <taxon>Arthropoda</taxon>
        <taxon>Crustacea</taxon>
        <taxon>Multicrustacea</taxon>
        <taxon>Cirripedia</taxon>
        <taxon>Thoracica</taxon>
        <taxon>Thoracicalcarea</taxon>
        <taxon>Balanomorpha</taxon>
        <taxon>Balanoidea</taxon>
        <taxon>Balanidae</taxon>
        <taxon>Amphibalaninae</taxon>
        <taxon>Amphibalanus</taxon>
    </lineage>
</organism>
<dbReference type="InterPro" id="IPR036179">
    <property type="entry name" value="Ig-like_dom_sf"/>
</dbReference>
<dbReference type="SUPFAM" id="SSF48726">
    <property type="entry name" value="Immunoglobulin"/>
    <property type="match status" value="2"/>
</dbReference>
<feature type="region of interest" description="Disordered" evidence="1">
    <location>
        <begin position="168"/>
        <end position="193"/>
    </location>
</feature>
<comment type="caution">
    <text evidence="4">The sequence shown here is derived from an EMBL/GenBank/DDBJ whole genome shotgun (WGS) entry which is preliminary data.</text>
</comment>
<evidence type="ECO:0000313" key="5">
    <source>
        <dbReference type="Proteomes" id="UP000440578"/>
    </source>
</evidence>
<feature type="domain" description="Ig-like" evidence="3">
    <location>
        <begin position="146"/>
        <end position="232"/>
    </location>
</feature>
<name>A0A6A4WWW9_AMPAM</name>
<dbReference type="Proteomes" id="UP000440578">
    <property type="component" value="Unassembled WGS sequence"/>
</dbReference>
<dbReference type="PROSITE" id="PS50835">
    <property type="entry name" value="IG_LIKE"/>
    <property type="match status" value="2"/>
</dbReference>
<keyword evidence="2" id="KW-0732">Signal</keyword>
<feature type="signal peptide" evidence="2">
    <location>
        <begin position="1"/>
        <end position="22"/>
    </location>
</feature>
<dbReference type="Gene3D" id="2.60.40.10">
    <property type="entry name" value="Immunoglobulins"/>
    <property type="match status" value="2"/>
</dbReference>
<reference evidence="4 5" key="1">
    <citation type="submission" date="2019-07" db="EMBL/GenBank/DDBJ databases">
        <title>Draft genome assembly of a fouling barnacle, Amphibalanus amphitrite (Darwin, 1854): The first reference genome for Thecostraca.</title>
        <authorList>
            <person name="Kim W."/>
        </authorList>
    </citation>
    <scope>NUCLEOTIDE SEQUENCE [LARGE SCALE GENOMIC DNA]</scope>
    <source>
        <strain evidence="4">SNU_AA5</strain>
        <tissue evidence="4">Soma without cirri and trophi</tissue>
    </source>
</reference>
<dbReference type="GO" id="GO:0050808">
    <property type="term" value="P:synapse organization"/>
    <property type="evidence" value="ECO:0007669"/>
    <property type="project" value="TreeGrafter"/>
</dbReference>
<evidence type="ECO:0000256" key="1">
    <source>
        <dbReference type="SAM" id="MobiDB-lite"/>
    </source>
</evidence>
<protein>
    <submittedName>
        <fullName evidence="4">Hemicentin-2</fullName>
    </submittedName>
</protein>
<dbReference type="InterPro" id="IPR007110">
    <property type="entry name" value="Ig-like_dom"/>
</dbReference>
<evidence type="ECO:0000313" key="4">
    <source>
        <dbReference type="EMBL" id="KAF0308170.1"/>
    </source>
</evidence>
<evidence type="ECO:0000259" key="3">
    <source>
        <dbReference type="PROSITE" id="PS50835"/>
    </source>
</evidence>
<feature type="chain" id="PRO_5025429980" evidence="2">
    <location>
        <begin position="23"/>
        <end position="280"/>
    </location>
</feature>
<feature type="domain" description="Ig-like" evidence="3">
    <location>
        <begin position="26"/>
        <end position="123"/>
    </location>
</feature>
<dbReference type="PANTHER" id="PTHR23279">
    <property type="entry name" value="DEFECTIVE PROBOSCIS EXTENSION RESPONSE DPR -RELATED"/>
    <property type="match status" value="1"/>
</dbReference>
<dbReference type="InterPro" id="IPR003599">
    <property type="entry name" value="Ig_sub"/>
</dbReference>
<gene>
    <name evidence="4" type="primary">Hmcn2_4</name>
    <name evidence="4" type="ORF">FJT64_020586</name>
</gene>
<dbReference type="PANTHER" id="PTHR23279:SF36">
    <property type="entry name" value="DEFECTIVE PROBOSCIS EXTENSION RESPONSE 9, ISOFORM A"/>
    <property type="match status" value="1"/>
</dbReference>
<sequence length="280" mass="30608">MWWPTAAAALVLACAATCHLEGDEQPPVTHCEPRPAGPVSSHLVVEEGQLATMSCGMDSRRSSTAWVRVDLPRPRQIAMTVNSFVHVSEAHYHLMNATRPFPHWVLAIPRARVTDSGLYRCSAIYETPEAPEHPNRQLVRLTVLSPQRVVISGPRRRHAHGGRPLQLSCVANTTDRPPTWTRDGEPVSEAADGRASVDSGPLCSLLTVRNATAADSGNYSCQLAGLRSDTVYVDVLNATTVAEDDRQLKNSVAALRNCAYQVILYISIASAVCLMRIYYV</sequence>
<dbReference type="EMBL" id="VIIS01000509">
    <property type="protein sequence ID" value="KAF0308170.1"/>
    <property type="molecule type" value="Genomic_DNA"/>
</dbReference>
<dbReference type="InterPro" id="IPR013783">
    <property type="entry name" value="Ig-like_fold"/>
</dbReference>